<feature type="domain" description="Methyltransferase" evidence="3">
    <location>
        <begin position="55"/>
        <end position="149"/>
    </location>
</feature>
<reference evidence="4 5" key="1">
    <citation type="journal article" date="2016" name="PLoS Pathog.">
        <title>Biosynthesis of antibiotic leucinostatins in bio-control fungus Purpureocillium lilacinum and their inhibition on phytophthora revealed by genome mining.</title>
        <authorList>
            <person name="Wang G."/>
            <person name="Liu Z."/>
            <person name="Lin R."/>
            <person name="Li E."/>
            <person name="Mao Z."/>
            <person name="Ling J."/>
            <person name="Yang Y."/>
            <person name="Yin W.B."/>
            <person name="Xie B."/>
        </authorList>
    </citation>
    <scope>NUCLEOTIDE SEQUENCE [LARGE SCALE GENOMIC DNA]</scope>
    <source>
        <strain evidence="4">170</strain>
    </source>
</reference>
<dbReference type="GO" id="GO:0008168">
    <property type="term" value="F:methyltransferase activity"/>
    <property type="evidence" value="ECO:0007669"/>
    <property type="project" value="UniProtKB-KW"/>
</dbReference>
<evidence type="ECO:0000313" key="5">
    <source>
        <dbReference type="Proteomes" id="UP000078397"/>
    </source>
</evidence>
<gene>
    <name evidence="4" type="ORF">VFPPC_13816</name>
</gene>
<dbReference type="GO" id="GO:0032259">
    <property type="term" value="P:methylation"/>
    <property type="evidence" value="ECO:0007669"/>
    <property type="project" value="UniProtKB-KW"/>
</dbReference>
<accession>A0A179FW73</accession>
<comment type="caution">
    <text evidence="4">The sequence shown here is derived from an EMBL/GenBank/DDBJ whole genome shotgun (WGS) entry which is preliminary data.</text>
</comment>
<dbReference type="SUPFAM" id="SSF53335">
    <property type="entry name" value="S-adenosyl-L-methionine-dependent methyltransferases"/>
    <property type="match status" value="1"/>
</dbReference>
<dbReference type="RefSeq" id="XP_018146089.1">
    <property type="nucleotide sequence ID" value="XM_018291588.1"/>
</dbReference>
<dbReference type="InterPro" id="IPR041698">
    <property type="entry name" value="Methyltransf_25"/>
</dbReference>
<sequence>MDSDSPQNPPPQQLVQEGYDAMAKEYLKWATQKQTPREDKIKHLLGELKKQDATILELGCGAGIPGTQLLAQQCQKVIANDISEAQILSAKTALAQFDNVELVHGDMMALAFEPATLNAIVALYSLFHLPRDEQKIMVQKLFSWLAPTGMLLCNLGVANDPGSVSDWLGTKMFWSQFDAATNLEIIRQAGFEVVSQEIIEEMEDGRLIPFQWIIARKH</sequence>
<dbReference type="PANTHER" id="PTHR43861:SF1">
    <property type="entry name" value="TRANS-ACONITATE 2-METHYLTRANSFERASE"/>
    <property type="match status" value="1"/>
</dbReference>
<dbReference type="InterPro" id="IPR029063">
    <property type="entry name" value="SAM-dependent_MTases_sf"/>
</dbReference>
<keyword evidence="2" id="KW-0808">Transferase</keyword>
<dbReference type="EMBL" id="LSBJ02000003">
    <property type="protein sequence ID" value="OAQ69239.1"/>
    <property type="molecule type" value="Genomic_DNA"/>
</dbReference>
<evidence type="ECO:0000256" key="1">
    <source>
        <dbReference type="ARBA" id="ARBA00022603"/>
    </source>
</evidence>
<dbReference type="AlphaFoldDB" id="A0A179FW73"/>
<proteinExistence type="predicted"/>
<name>A0A179FW73_METCM</name>
<dbReference type="Pfam" id="PF13649">
    <property type="entry name" value="Methyltransf_25"/>
    <property type="match status" value="1"/>
</dbReference>
<keyword evidence="1 4" id="KW-0489">Methyltransferase</keyword>
<dbReference type="Gene3D" id="3.40.50.150">
    <property type="entry name" value="Vaccinia Virus protein VP39"/>
    <property type="match status" value="1"/>
</dbReference>
<dbReference type="CDD" id="cd02440">
    <property type="entry name" value="AdoMet_MTases"/>
    <property type="match status" value="1"/>
</dbReference>
<protein>
    <submittedName>
        <fullName evidence="4">S-adenosyl-L-methionine-dependent methyltransferase</fullName>
    </submittedName>
</protein>
<dbReference type="KEGG" id="pchm:VFPPC_13816"/>
<dbReference type="STRING" id="1380566.A0A179FW73"/>
<organism evidence="4 5">
    <name type="scientific">Pochonia chlamydosporia 170</name>
    <dbReference type="NCBI Taxonomy" id="1380566"/>
    <lineage>
        <taxon>Eukaryota</taxon>
        <taxon>Fungi</taxon>
        <taxon>Dikarya</taxon>
        <taxon>Ascomycota</taxon>
        <taxon>Pezizomycotina</taxon>
        <taxon>Sordariomycetes</taxon>
        <taxon>Hypocreomycetidae</taxon>
        <taxon>Hypocreales</taxon>
        <taxon>Clavicipitaceae</taxon>
        <taxon>Pochonia</taxon>
    </lineage>
</organism>
<dbReference type="Proteomes" id="UP000078397">
    <property type="component" value="Unassembled WGS sequence"/>
</dbReference>
<dbReference type="GeneID" id="28855582"/>
<dbReference type="PANTHER" id="PTHR43861">
    <property type="entry name" value="TRANS-ACONITATE 2-METHYLTRANSFERASE-RELATED"/>
    <property type="match status" value="1"/>
</dbReference>
<evidence type="ECO:0000259" key="3">
    <source>
        <dbReference type="Pfam" id="PF13649"/>
    </source>
</evidence>
<keyword evidence="5" id="KW-1185">Reference proteome</keyword>
<dbReference type="OrthoDB" id="10004862at2759"/>
<evidence type="ECO:0000256" key="2">
    <source>
        <dbReference type="ARBA" id="ARBA00022679"/>
    </source>
</evidence>
<evidence type="ECO:0000313" key="4">
    <source>
        <dbReference type="EMBL" id="OAQ69239.1"/>
    </source>
</evidence>